<dbReference type="EMBL" id="JAAOAS010000256">
    <property type="protein sequence ID" value="KAF5582960.1"/>
    <property type="molecule type" value="Genomic_DNA"/>
</dbReference>
<evidence type="ECO:0000256" key="4">
    <source>
        <dbReference type="ARBA" id="ARBA00023015"/>
    </source>
</evidence>
<evidence type="ECO:0000256" key="6">
    <source>
        <dbReference type="ARBA" id="ARBA00023163"/>
    </source>
</evidence>
<proteinExistence type="predicted"/>
<dbReference type="GO" id="GO:0006351">
    <property type="term" value="P:DNA-templated transcription"/>
    <property type="evidence" value="ECO:0007669"/>
    <property type="project" value="InterPro"/>
</dbReference>
<name>A0A8H5KYH1_9HYPO</name>
<evidence type="ECO:0000313" key="11">
    <source>
        <dbReference type="Proteomes" id="UP000546213"/>
    </source>
</evidence>
<feature type="compositionally biased region" description="Low complexity" evidence="8">
    <location>
        <begin position="1"/>
        <end position="19"/>
    </location>
</feature>
<gene>
    <name evidence="10" type="ORF">FPCIR_9236</name>
</gene>
<keyword evidence="7" id="KW-0539">Nucleus</keyword>
<dbReference type="AlphaFoldDB" id="A0A8H5KYH1"/>
<dbReference type="GO" id="GO:0000981">
    <property type="term" value="F:DNA-binding transcription factor activity, RNA polymerase II-specific"/>
    <property type="evidence" value="ECO:0007669"/>
    <property type="project" value="TreeGrafter"/>
</dbReference>
<dbReference type="GO" id="GO:0043565">
    <property type="term" value="F:sequence-specific DNA binding"/>
    <property type="evidence" value="ECO:0007669"/>
    <property type="project" value="TreeGrafter"/>
</dbReference>
<organism evidence="10 11">
    <name type="scientific">Fusarium pseudocircinatum</name>
    <dbReference type="NCBI Taxonomy" id="56676"/>
    <lineage>
        <taxon>Eukaryota</taxon>
        <taxon>Fungi</taxon>
        <taxon>Dikarya</taxon>
        <taxon>Ascomycota</taxon>
        <taxon>Pezizomycotina</taxon>
        <taxon>Sordariomycetes</taxon>
        <taxon>Hypocreomycetidae</taxon>
        <taxon>Hypocreales</taxon>
        <taxon>Nectriaceae</taxon>
        <taxon>Fusarium</taxon>
        <taxon>Fusarium fujikuroi species complex</taxon>
    </lineage>
</organism>
<dbReference type="GO" id="GO:0005634">
    <property type="term" value="C:nucleus"/>
    <property type="evidence" value="ECO:0007669"/>
    <property type="project" value="UniProtKB-SubCell"/>
</dbReference>
<evidence type="ECO:0000256" key="7">
    <source>
        <dbReference type="ARBA" id="ARBA00023242"/>
    </source>
</evidence>
<protein>
    <submittedName>
        <fullName evidence="10">STB5-SIN3 binding protein</fullName>
    </submittedName>
</protein>
<keyword evidence="3" id="KW-0862">Zinc</keyword>
<keyword evidence="11" id="KW-1185">Reference proteome</keyword>
<evidence type="ECO:0000259" key="9">
    <source>
        <dbReference type="SMART" id="SM00906"/>
    </source>
</evidence>
<keyword evidence="2" id="KW-0479">Metal-binding</keyword>
<evidence type="ECO:0000256" key="3">
    <source>
        <dbReference type="ARBA" id="ARBA00022833"/>
    </source>
</evidence>
<accession>A0A8H5KYH1</accession>
<dbReference type="SMART" id="SM00906">
    <property type="entry name" value="Fungal_trans"/>
    <property type="match status" value="1"/>
</dbReference>
<sequence>MNESETAAQQSQSPSASVPPTAPTPRRPLKRNSAACERCRRQRSRENTTPGLPDNLYQDYTVSSAPPPIVGHQDAVYHGRILRPTFAESNGSSVLRPALRGSPWQLWAGDPDSQPSQAPADDSTDPLLAPDSEALVEVFFTNRWPQLPFLHKPTFIQDDFLPLTRGQLGHVLSPFRVNMVLAIASAETNSKDSAQQHAHRRFFQAAIKDLTTVLSADDMDCIQCLLLLCLYGTNEPQSVNIWYTLGLALRIGLGNDLHREEASNTNQNLLSREMARRLFWCIYTLDRSMSIAMGRPLGINDSDITIPLPQQFTDEQLCSTEQVQNIFQDPKDMSTFLHVIKLRQINAAIYMSLHAASASASSECSNLDALREGHYADLNTWLVTAPRYGPASGVAMLQTAEWFQIAYHYAVLSLYRPSRVYPVSNISSLRLCADSAISLISCYNTLYAKNRISYTFVALNSLFMAAVTMLYALRSSPVIRSELSRGIAKANIDMCQRLLTGVSDGRSVGERCAVVVGRLGEATMDVFDREQSLNDDIDTEFMSWFGLKLQSLGHGGIHNAETGQQVTPSIDVPWNDLFIGGFDGFDPGNHSYLEFIV</sequence>
<dbReference type="Pfam" id="PF04082">
    <property type="entry name" value="Fungal_trans"/>
    <property type="match status" value="1"/>
</dbReference>
<dbReference type="InterPro" id="IPR052202">
    <property type="entry name" value="Yeast_MetPath_Reg"/>
</dbReference>
<evidence type="ECO:0000256" key="8">
    <source>
        <dbReference type="SAM" id="MobiDB-lite"/>
    </source>
</evidence>
<evidence type="ECO:0000256" key="2">
    <source>
        <dbReference type="ARBA" id="ARBA00022723"/>
    </source>
</evidence>
<feature type="region of interest" description="Disordered" evidence="8">
    <location>
        <begin position="105"/>
        <end position="127"/>
    </location>
</feature>
<dbReference type="GO" id="GO:0008270">
    <property type="term" value="F:zinc ion binding"/>
    <property type="evidence" value="ECO:0007669"/>
    <property type="project" value="InterPro"/>
</dbReference>
<dbReference type="PANTHER" id="PTHR47782:SF12">
    <property type="entry name" value="ZN(II)2CYS6 TRANSCRIPTION FACTOR (EUROFUNG)"/>
    <property type="match status" value="1"/>
</dbReference>
<evidence type="ECO:0000256" key="5">
    <source>
        <dbReference type="ARBA" id="ARBA00023125"/>
    </source>
</evidence>
<dbReference type="CDD" id="cd12148">
    <property type="entry name" value="fungal_TF_MHR"/>
    <property type="match status" value="1"/>
</dbReference>
<dbReference type="GO" id="GO:0045944">
    <property type="term" value="P:positive regulation of transcription by RNA polymerase II"/>
    <property type="evidence" value="ECO:0007669"/>
    <property type="project" value="TreeGrafter"/>
</dbReference>
<dbReference type="PANTHER" id="PTHR47782">
    <property type="entry name" value="ZN(II)2CYS6 TRANSCRIPTION FACTOR (EUROFUNG)-RELATED"/>
    <property type="match status" value="1"/>
</dbReference>
<keyword evidence="5" id="KW-0238">DNA-binding</keyword>
<evidence type="ECO:0000313" key="10">
    <source>
        <dbReference type="EMBL" id="KAF5582960.1"/>
    </source>
</evidence>
<keyword evidence="4" id="KW-0805">Transcription regulation</keyword>
<reference evidence="10 11" key="1">
    <citation type="submission" date="2020-05" db="EMBL/GenBank/DDBJ databases">
        <title>Identification and distribution of gene clusters putatively required for synthesis of sphingolipid metabolism inhibitors in phylogenetically diverse species of the filamentous fungus Fusarium.</title>
        <authorList>
            <person name="Kim H.-S."/>
            <person name="Busman M."/>
            <person name="Brown D.W."/>
            <person name="Divon H."/>
            <person name="Uhlig S."/>
            <person name="Proctor R.H."/>
        </authorList>
    </citation>
    <scope>NUCLEOTIDE SEQUENCE [LARGE SCALE GENOMIC DNA]</scope>
    <source>
        <strain evidence="10 11">NRRL 36939</strain>
    </source>
</reference>
<comment type="caution">
    <text evidence="10">The sequence shown here is derived from an EMBL/GenBank/DDBJ whole genome shotgun (WGS) entry which is preliminary data.</text>
</comment>
<evidence type="ECO:0000256" key="1">
    <source>
        <dbReference type="ARBA" id="ARBA00004123"/>
    </source>
</evidence>
<dbReference type="InterPro" id="IPR007219">
    <property type="entry name" value="XnlR_reg_dom"/>
</dbReference>
<comment type="subcellular location">
    <subcellularLocation>
        <location evidence="1">Nucleus</location>
    </subcellularLocation>
</comment>
<feature type="region of interest" description="Disordered" evidence="8">
    <location>
        <begin position="1"/>
        <end position="65"/>
    </location>
</feature>
<dbReference type="OrthoDB" id="25921at2759"/>
<feature type="domain" description="Xylanolytic transcriptional activator regulatory" evidence="9">
    <location>
        <begin position="241"/>
        <end position="315"/>
    </location>
</feature>
<dbReference type="Proteomes" id="UP000546213">
    <property type="component" value="Unassembled WGS sequence"/>
</dbReference>
<keyword evidence="6" id="KW-0804">Transcription</keyword>